<dbReference type="CDD" id="cd11056">
    <property type="entry name" value="CYP6-like"/>
    <property type="match status" value="1"/>
</dbReference>
<sequence>MIPIPLAIFTLIIFLAIIWLHYQLTYWRRRKAPTVPTTGLYKLRNREHIAYSYQRAYHQMKRENKGYAGIYTLITPTLLIADLEILKLILVTEFEVFPDRGFFVNYKSDPLSRNMARLHGEMWRKIRTKITPTFTAARMRQMFGNVEAIGRHFMQVMEKQAERKRNVVEVRDLCARFTTDVIGNVAFGLDCNSLEDPNTEFRLKGDRTFSDVNPFWDMLASHFPKLFTWLDYKVATPELISFYSNIVCRTVEYREKNGVRRNDFLDLLIELKNRPQQEGEYQLEMDDLIAQSFAFFSAGFETSSNTMAFALYELAKNPRVQERARENIAEALRKHQGVFSYDSLNEMTYIRQVVQETLRKYPPVPSTKRVCRRAYKFPDHEGLTVEPYVHIIIPIYAIHHDPEYYPKPEVFRPERFSAEERQRRHPMAYLPFGAGPRICIAERFGMMETMMGVALLLMHFKFSPCKETAENLIFDPKNVFVFSIRGGIHLRVEKVQ</sequence>
<evidence type="ECO:0000256" key="9">
    <source>
        <dbReference type="ARBA" id="ARBA00023002"/>
    </source>
</evidence>
<evidence type="ECO:0008006" key="17">
    <source>
        <dbReference type="Google" id="ProtNLM"/>
    </source>
</evidence>
<comment type="cofactor">
    <cofactor evidence="1 13">
        <name>heme</name>
        <dbReference type="ChEBI" id="CHEBI:30413"/>
    </cofactor>
</comment>
<keyword evidence="10 13" id="KW-0408">Iron</keyword>
<dbReference type="GO" id="GO:0016705">
    <property type="term" value="F:oxidoreductase activity, acting on paired donors, with incorporation or reduction of molecular oxygen"/>
    <property type="evidence" value="ECO:0007669"/>
    <property type="project" value="InterPro"/>
</dbReference>
<evidence type="ECO:0000256" key="10">
    <source>
        <dbReference type="ARBA" id="ARBA00023004"/>
    </source>
</evidence>
<feature type="transmembrane region" description="Helical" evidence="15">
    <location>
        <begin position="68"/>
        <end position="90"/>
    </location>
</feature>
<dbReference type="InterPro" id="IPR001128">
    <property type="entry name" value="Cyt_P450"/>
</dbReference>
<evidence type="ECO:0000256" key="7">
    <source>
        <dbReference type="ARBA" id="ARBA00022824"/>
    </source>
</evidence>
<comment type="similarity">
    <text evidence="4 14">Belongs to the cytochrome P450 family.</text>
</comment>
<name>A0A1I8N5B3_MUSDO</name>
<evidence type="ECO:0000256" key="5">
    <source>
        <dbReference type="ARBA" id="ARBA00022617"/>
    </source>
</evidence>
<dbReference type="PANTHER" id="PTHR24292:SF100">
    <property type="entry name" value="CYTOCHROME P450 6A16, ISOFORM B-RELATED"/>
    <property type="match status" value="1"/>
</dbReference>
<dbReference type="InterPro" id="IPR002401">
    <property type="entry name" value="Cyt_P450_E_grp-I"/>
</dbReference>
<evidence type="ECO:0000256" key="13">
    <source>
        <dbReference type="PIRSR" id="PIRSR602401-1"/>
    </source>
</evidence>
<dbReference type="RefSeq" id="XP_005184406.2">
    <property type="nucleotide sequence ID" value="XM_005184349.4"/>
</dbReference>
<evidence type="ECO:0000256" key="11">
    <source>
        <dbReference type="ARBA" id="ARBA00023033"/>
    </source>
</evidence>
<dbReference type="Pfam" id="PF00067">
    <property type="entry name" value="p450"/>
    <property type="match status" value="1"/>
</dbReference>
<feature type="transmembrane region" description="Helical" evidence="15">
    <location>
        <begin position="6"/>
        <end position="22"/>
    </location>
</feature>
<evidence type="ECO:0000256" key="14">
    <source>
        <dbReference type="RuleBase" id="RU000461"/>
    </source>
</evidence>
<evidence type="ECO:0000256" key="1">
    <source>
        <dbReference type="ARBA" id="ARBA00001971"/>
    </source>
</evidence>
<dbReference type="FunFam" id="1.10.630.10:FF:000042">
    <property type="entry name" value="Cytochrome P450"/>
    <property type="match status" value="1"/>
</dbReference>
<evidence type="ECO:0000256" key="6">
    <source>
        <dbReference type="ARBA" id="ARBA00022723"/>
    </source>
</evidence>
<dbReference type="GO" id="GO:0004497">
    <property type="term" value="F:monooxygenase activity"/>
    <property type="evidence" value="ECO:0007669"/>
    <property type="project" value="UniProtKB-KW"/>
</dbReference>
<comment type="subcellular location">
    <subcellularLocation>
        <location evidence="3">Endoplasmic reticulum membrane</location>
        <topology evidence="3">Peripheral membrane protein</topology>
    </subcellularLocation>
    <subcellularLocation>
        <location evidence="2">Microsome membrane</location>
        <topology evidence="2">Peripheral membrane protein</topology>
    </subcellularLocation>
</comment>
<keyword evidence="8" id="KW-0492">Microsome</keyword>
<dbReference type="AlphaFoldDB" id="A0A1I8N5B3"/>
<dbReference type="OrthoDB" id="2789670at2759"/>
<evidence type="ECO:0000256" key="15">
    <source>
        <dbReference type="SAM" id="Phobius"/>
    </source>
</evidence>
<evidence type="ECO:0000313" key="16">
    <source>
        <dbReference type="EnsemblMetazoa" id="MDOA011691-PA"/>
    </source>
</evidence>
<keyword evidence="7" id="KW-0256">Endoplasmic reticulum</keyword>
<evidence type="ECO:0000256" key="4">
    <source>
        <dbReference type="ARBA" id="ARBA00010617"/>
    </source>
</evidence>
<dbReference type="PANTHER" id="PTHR24292">
    <property type="entry name" value="CYTOCHROME P450"/>
    <property type="match status" value="1"/>
</dbReference>
<organism evidence="16">
    <name type="scientific">Musca domestica</name>
    <name type="common">House fly</name>
    <dbReference type="NCBI Taxonomy" id="7370"/>
    <lineage>
        <taxon>Eukaryota</taxon>
        <taxon>Metazoa</taxon>
        <taxon>Ecdysozoa</taxon>
        <taxon>Arthropoda</taxon>
        <taxon>Hexapoda</taxon>
        <taxon>Insecta</taxon>
        <taxon>Pterygota</taxon>
        <taxon>Neoptera</taxon>
        <taxon>Endopterygota</taxon>
        <taxon>Diptera</taxon>
        <taxon>Brachycera</taxon>
        <taxon>Muscomorpha</taxon>
        <taxon>Muscoidea</taxon>
        <taxon>Muscidae</taxon>
        <taxon>Musca</taxon>
    </lineage>
</organism>
<dbReference type="VEuPathDB" id="VectorBase:MDOMA2_006048"/>
<keyword evidence="9 14" id="KW-0560">Oxidoreductase</keyword>
<reference evidence="16" key="1">
    <citation type="submission" date="2020-05" db="UniProtKB">
        <authorList>
            <consortium name="EnsemblMetazoa"/>
        </authorList>
    </citation>
    <scope>IDENTIFICATION</scope>
    <source>
        <strain evidence="16">Aabys</strain>
    </source>
</reference>
<evidence type="ECO:0000256" key="2">
    <source>
        <dbReference type="ARBA" id="ARBA00004174"/>
    </source>
</evidence>
<dbReference type="Gene3D" id="1.10.630.10">
    <property type="entry name" value="Cytochrome P450"/>
    <property type="match status" value="1"/>
</dbReference>
<dbReference type="eggNOG" id="KOG0158">
    <property type="taxonomic scope" value="Eukaryota"/>
</dbReference>
<dbReference type="VEuPathDB" id="VectorBase:MDOA011691"/>
<keyword evidence="12 15" id="KW-0472">Membrane</keyword>
<feature type="binding site" description="axial binding residue" evidence="13">
    <location>
        <position position="439"/>
    </location>
    <ligand>
        <name>heme</name>
        <dbReference type="ChEBI" id="CHEBI:30413"/>
    </ligand>
    <ligandPart>
        <name>Fe</name>
        <dbReference type="ChEBI" id="CHEBI:18248"/>
    </ligandPart>
</feature>
<accession>A0A1I8N5B3</accession>
<keyword evidence="6 13" id="KW-0479">Metal-binding</keyword>
<dbReference type="KEGG" id="mde:101892797"/>
<dbReference type="GO" id="GO:0005506">
    <property type="term" value="F:iron ion binding"/>
    <property type="evidence" value="ECO:0007669"/>
    <property type="project" value="InterPro"/>
</dbReference>
<dbReference type="PRINTS" id="PR00463">
    <property type="entry name" value="EP450I"/>
</dbReference>
<gene>
    <name evidence="16" type="primary">101892797</name>
</gene>
<dbReference type="SUPFAM" id="SSF48264">
    <property type="entry name" value="Cytochrome P450"/>
    <property type="match status" value="1"/>
</dbReference>
<keyword evidence="5 13" id="KW-0349">Heme</keyword>
<dbReference type="InterPro" id="IPR050476">
    <property type="entry name" value="Insect_CytP450_Detox"/>
</dbReference>
<dbReference type="PROSITE" id="PS00086">
    <property type="entry name" value="CYTOCHROME_P450"/>
    <property type="match status" value="1"/>
</dbReference>
<evidence type="ECO:0000256" key="8">
    <source>
        <dbReference type="ARBA" id="ARBA00022848"/>
    </source>
</evidence>
<dbReference type="PRINTS" id="PR00385">
    <property type="entry name" value="P450"/>
</dbReference>
<protein>
    <recommendedName>
        <fullName evidence="17">Cytochrome P450</fullName>
    </recommendedName>
</protein>
<keyword evidence="11 14" id="KW-0503">Monooxygenase</keyword>
<dbReference type="GO" id="GO:0020037">
    <property type="term" value="F:heme binding"/>
    <property type="evidence" value="ECO:0007669"/>
    <property type="project" value="InterPro"/>
</dbReference>
<keyword evidence="15" id="KW-0812">Transmembrane</keyword>
<dbReference type="GO" id="GO:0005789">
    <property type="term" value="C:endoplasmic reticulum membrane"/>
    <property type="evidence" value="ECO:0007669"/>
    <property type="project" value="UniProtKB-SubCell"/>
</dbReference>
<dbReference type="InterPro" id="IPR036396">
    <property type="entry name" value="Cyt_P450_sf"/>
</dbReference>
<proteinExistence type="inferred from homology"/>
<dbReference type="InterPro" id="IPR017972">
    <property type="entry name" value="Cyt_P450_CS"/>
</dbReference>
<evidence type="ECO:0000256" key="12">
    <source>
        <dbReference type="ARBA" id="ARBA00023136"/>
    </source>
</evidence>
<evidence type="ECO:0000256" key="3">
    <source>
        <dbReference type="ARBA" id="ARBA00004406"/>
    </source>
</evidence>
<keyword evidence="15" id="KW-1133">Transmembrane helix</keyword>
<dbReference type="EnsemblMetazoa" id="MDOA011691-RA">
    <property type="protein sequence ID" value="MDOA011691-PA"/>
    <property type="gene ID" value="MDOA011691"/>
</dbReference>